<protein>
    <submittedName>
        <fullName evidence="1">Uncharacterized protein</fullName>
    </submittedName>
</protein>
<comment type="caution">
    <text evidence="1">The sequence shown here is derived from an EMBL/GenBank/DDBJ whole genome shotgun (WGS) entry which is preliminary data.</text>
</comment>
<name>A0A2T5G2J6_9SPHN</name>
<proteinExistence type="predicted"/>
<sequence>MNRSDLQYYADRAICQLALAQRARKTEASSAHLRLAQLHLARLRDGLAAPELMDREQLGWGDEARH</sequence>
<dbReference type="Proteomes" id="UP000244162">
    <property type="component" value="Unassembled WGS sequence"/>
</dbReference>
<dbReference type="AlphaFoldDB" id="A0A2T5G2J6"/>
<dbReference type="EMBL" id="NWBU01000004">
    <property type="protein sequence ID" value="PTQ13369.1"/>
    <property type="molecule type" value="Genomic_DNA"/>
</dbReference>
<reference evidence="1 2" key="1">
    <citation type="submission" date="2017-09" db="EMBL/GenBank/DDBJ databases">
        <title>Sphingomonas panjinensis sp.nov., isolated from oil-contaminated soil.</title>
        <authorList>
            <person name="Wang L."/>
            <person name="Chen L."/>
        </authorList>
    </citation>
    <scope>NUCLEOTIDE SEQUENCE [LARGE SCALE GENOMIC DNA]</scope>
    <source>
        <strain evidence="1 2">FW-11</strain>
    </source>
</reference>
<gene>
    <name evidence="1" type="ORF">CLG96_04535</name>
</gene>
<organism evidence="1 2">
    <name type="scientific">Sphingomonas oleivorans</name>
    <dbReference type="NCBI Taxonomy" id="1735121"/>
    <lineage>
        <taxon>Bacteria</taxon>
        <taxon>Pseudomonadati</taxon>
        <taxon>Pseudomonadota</taxon>
        <taxon>Alphaproteobacteria</taxon>
        <taxon>Sphingomonadales</taxon>
        <taxon>Sphingomonadaceae</taxon>
        <taxon>Sphingomonas</taxon>
    </lineage>
</organism>
<evidence type="ECO:0000313" key="1">
    <source>
        <dbReference type="EMBL" id="PTQ13369.1"/>
    </source>
</evidence>
<dbReference type="RefSeq" id="WP_107966602.1">
    <property type="nucleotide sequence ID" value="NZ_NWBU01000004.1"/>
</dbReference>
<accession>A0A2T5G2J6</accession>
<keyword evidence="2" id="KW-1185">Reference proteome</keyword>
<evidence type="ECO:0000313" key="2">
    <source>
        <dbReference type="Proteomes" id="UP000244162"/>
    </source>
</evidence>